<keyword evidence="4" id="KW-1185">Reference proteome</keyword>
<dbReference type="Proteomes" id="UP000257039">
    <property type="component" value="Unassembled WGS sequence"/>
</dbReference>
<dbReference type="InterPro" id="IPR027417">
    <property type="entry name" value="P-loop_NTPase"/>
</dbReference>
<evidence type="ECO:0000313" key="3">
    <source>
        <dbReference type="EMBL" id="RDH46074.1"/>
    </source>
</evidence>
<protein>
    <submittedName>
        <fullName evidence="3">GTPase</fullName>
    </submittedName>
</protein>
<dbReference type="Pfam" id="PF00350">
    <property type="entry name" value="Dynamin_N"/>
    <property type="match status" value="1"/>
</dbReference>
<feature type="coiled-coil region" evidence="1">
    <location>
        <begin position="520"/>
        <end position="547"/>
    </location>
</feature>
<dbReference type="RefSeq" id="WP_051310709.1">
    <property type="nucleotide sequence ID" value="NZ_JAEVHG010000014.1"/>
</dbReference>
<sequence length="655" mass="75309">MSRGQLVCQIENYIQWKLDLKNQLARYHAWLKNNKLDNQELEQRISRTTRLLNEDRIGLVFTGENSRGKTELVNALFFATYGQRLLPSEIGRTTMCPTELTFDPELEPAIRLLPIETRKSDQPIEYYQAVLSRWTTIPLRSNNAEELIKAFNEVSRTKQVSVEEAIALGFSPGALETNEAKPGTVFIPSWRYATINFDHPLLHHGIRIFDMPSLDAYGNEPEVALNILNTAQAICFVVSADNGVGLGDLTLWRQHIRTFLDETNKSLIPVLNKIDLLWDELEGERFTNLTIDHRCRTIAKKLSLDATQILPVSAKHAILGKTKNNARFLERSRIQSLEEELSNAISQHKEGLLNQNVLRGTLDLMHNSRNSMVERHNALREQQQKISNEHNNQAIIDSFNQQTRQEHDLFHKRLLTLRSNRRMLARQSELLQAAAETKQFEQYLYKIKPDLINNWQPGANLAQGIAEFFRMIYLDLSSLQMEVSMANKLAASLYKKHGNHSSNTASVADKECFKPPHFDLNRFIRQLRALQSRAEGINLQLKDYISKDGLTVQRFFNALLLNIKKVLNALQKEILYWDEDVLLPLTQHTLEQKQLIEQQMVQLKNLMIDTGQRWRAEKLGLFINDREKQLAVADTFMGSDLSPTGNTEFNGNMPF</sequence>
<dbReference type="PANTHER" id="PTHR43681">
    <property type="entry name" value="TRANSMEMBRANE GTPASE FZO"/>
    <property type="match status" value="1"/>
</dbReference>
<dbReference type="InterPro" id="IPR045063">
    <property type="entry name" value="Dynamin_N"/>
</dbReference>
<keyword evidence="1" id="KW-0175">Coiled coil</keyword>
<dbReference type="SUPFAM" id="SSF52540">
    <property type="entry name" value="P-loop containing nucleoside triphosphate hydrolases"/>
    <property type="match status" value="1"/>
</dbReference>
<dbReference type="PANTHER" id="PTHR43681:SF1">
    <property type="entry name" value="SARCALUMENIN"/>
    <property type="match status" value="1"/>
</dbReference>
<dbReference type="Gene3D" id="3.40.50.300">
    <property type="entry name" value="P-loop containing nucleotide triphosphate hydrolases"/>
    <property type="match status" value="1"/>
</dbReference>
<organism evidence="3 4">
    <name type="scientific">Zooshikella ganghwensis</name>
    <dbReference type="NCBI Taxonomy" id="202772"/>
    <lineage>
        <taxon>Bacteria</taxon>
        <taxon>Pseudomonadati</taxon>
        <taxon>Pseudomonadota</taxon>
        <taxon>Gammaproteobacteria</taxon>
        <taxon>Oceanospirillales</taxon>
        <taxon>Zooshikellaceae</taxon>
        <taxon>Zooshikella</taxon>
    </lineage>
</organism>
<comment type="caution">
    <text evidence="3">The sequence shown here is derived from an EMBL/GenBank/DDBJ whole genome shotgun (WGS) entry which is preliminary data.</text>
</comment>
<accession>A0A4P9VUG0</accession>
<dbReference type="EMBL" id="NDXW01000001">
    <property type="protein sequence ID" value="RDH46074.1"/>
    <property type="molecule type" value="Genomic_DNA"/>
</dbReference>
<evidence type="ECO:0000256" key="1">
    <source>
        <dbReference type="SAM" id="Coils"/>
    </source>
</evidence>
<gene>
    <name evidence="3" type="ORF">B9G39_22935</name>
</gene>
<reference evidence="3 4" key="1">
    <citation type="submission" date="2017-04" db="EMBL/GenBank/DDBJ databases">
        <title>Draft genome sequence of Zooshikella ganghwensis VG4 isolated from Red Sea sediments.</title>
        <authorList>
            <person name="Rehman Z."/>
            <person name="Alam I."/>
            <person name="Kamau A."/>
            <person name="Bajic V."/>
            <person name="Leiknes T."/>
        </authorList>
    </citation>
    <scope>NUCLEOTIDE SEQUENCE [LARGE SCALE GENOMIC DNA]</scope>
    <source>
        <strain evidence="3 4">VG4</strain>
    </source>
</reference>
<evidence type="ECO:0000259" key="2">
    <source>
        <dbReference type="Pfam" id="PF00350"/>
    </source>
</evidence>
<dbReference type="AlphaFoldDB" id="A0A4P9VUG0"/>
<dbReference type="InterPro" id="IPR051943">
    <property type="entry name" value="TRAFAC_Dynamin-like_GTPase"/>
</dbReference>
<feature type="domain" description="Dynamin N-terminal" evidence="2">
    <location>
        <begin position="60"/>
        <end position="273"/>
    </location>
</feature>
<proteinExistence type="predicted"/>
<name>A0A4P9VUG0_9GAMM</name>
<evidence type="ECO:0000313" key="4">
    <source>
        <dbReference type="Proteomes" id="UP000257039"/>
    </source>
</evidence>